<dbReference type="Proteomes" id="UP000006039">
    <property type="component" value="Unassembled WGS sequence"/>
</dbReference>
<feature type="region of interest" description="Disordered" evidence="1">
    <location>
        <begin position="122"/>
        <end position="188"/>
    </location>
</feature>
<dbReference type="EnsemblFungi" id="EJT71876">
    <property type="protein sequence ID" value="EJT71876"/>
    <property type="gene ID" value="GGTG_11129"/>
</dbReference>
<reference evidence="2" key="2">
    <citation type="submission" date="2010-07" db="EMBL/GenBank/DDBJ databases">
        <authorList>
            <consortium name="The Broad Institute Genome Sequencing Platform"/>
            <consortium name="Broad Institute Genome Sequencing Center for Infectious Disease"/>
            <person name="Ma L.-J."/>
            <person name="Dead R."/>
            <person name="Young S."/>
            <person name="Zeng Q."/>
            <person name="Koehrsen M."/>
            <person name="Alvarado L."/>
            <person name="Berlin A."/>
            <person name="Chapman S.B."/>
            <person name="Chen Z."/>
            <person name="Freedman E."/>
            <person name="Gellesch M."/>
            <person name="Goldberg J."/>
            <person name="Griggs A."/>
            <person name="Gujja S."/>
            <person name="Heilman E.R."/>
            <person name="Heiman D."/>
            <person name="Hepburn T."/>
            <person name="Howarth C."/>
            <person name="Jen D."/>
            <person name="Larson L."/>
            <person name="Mehta T."/>
            <person name="Neiman D."/>
            <person name="Pearson M."/>
            <person name="Roberts A."/>
            <person name="Saif S."/>
            <person name="Shea T."/>
            <person name="Shenoy N."/>
            <person name="Sisk P."/>
            <person name="Stolte C."/>
            <person name="Sykes S."/>
            <person name="Walk T."/>
            <person name="White J."/>
            <person name="Yandava C."/>
            <person name="Haas B."/>
            <person name="Nusbaum C."/>
            <person name="Birren B."/>
        </authorList>
    </citation>
    <scope>NUCLEOTIDE SEQUENCE</scope>
    <source>
        <strain evidence="2">R3-111a-1</strain>
    </source>
</reference>
<evidence type="ECO:0000313" key="2">
    <source>
        <dbReference type="EMBL" id="EJT71876.1"/>
    </source>
</evidence>
<sequence length="188" mass="20684">MQYVRSSFKIAVWTVPGARMCQIYDCPACIRTRPRHGPSIVAGEFWKRGSGYLRALQIAHIAHGTQCIIATPPAAAAALAAVGVDGWRRRRRGVWIWKQSQGFWQAKGRERGCLIKAEREEQNRAARKRSQGGGFQGGSKISLMGEGGRDFCSSTEKPRVQGRAMWQELETAKASTAPSEPEPELSAG</sequence>
<organism evidence="2">
    <name type="scientific">Gaeumannomyces tritici (strain R3-111a-1)</name>
    <name type="common">Wheat and barley take-all root rot fungus</name>
    <name type="synonym">Gaeumannomyces graminis var. tritici</name>
    <dbReference type="NCBI Taxonomy" id="644352"/>
    <lineage>
        <taxon>Eukaryota</taxon>
        <taxon>Fungi</taxon>
        <taxon>Dikarya</taxon>
        <taxon>Ascomycota</taxon>
        <taxon>Pezizomycotina</taxon>
        <taxon>Sordariomycetes</taxon>
        <taxon>Sordariomycetidae</taxon>
        <taxon>Magnaporthales</taxon>
        <taxon>Magnaporthaceae</taxon>
        <taxon>Gaeumannomyces</taxon>
    </lineage>
</organism>
<accession>J3PCA6</accession>
<gene>
    <name evidence="3" type="primary">20351587</name>
    <name evidence="2" type="ORF">GGTG_11129</name>
</gene>
<name>J3PCA6_GAET3</name>
<reference evidence="3" key="4">
    <citation type="journal article" date="2015" name="G3 (Bethesda)">
        <title>Genome sequences of three phytopathogenic species of the Magnaporthaceae family of fungi.</title>
        <authorList>
            <person name="Okagaki L.H."/>
            <person name="Nunes C.C."/>
            <person name="Sailsbery J."/>
            <person name="Clay B."/>
            <person name="Brown D."/>
            <person name="John T."/>
            <person name="Oh Y."/>
            <person name="Young N."/>
            <person name="Fitzgerald M."/>
            <person name="Haas B.J."/>
            <person name="Zeng Q."/>
            <person name="Young S."/>
            <person name="Adiconis X."/>
            <person name="Fan L."/>
            <person name="Levin J.Z."/>
            <person name="Mitchell T.K."/>
            <person name="Okubara P.A."/>
            <person name="Farman M.L."/>
            <person name="Kohn L.M."/>
            <person name="Birren B."/>
            <person name="Ma L.-J."/>
            <person name="Dean R.A."/>
        </authorList>
    </citation>
    <scope>NUCLEOTIDE SEQUENCE</scope>
    <source>
        <strain evidence="3">R3-111a-1</strain>
    </source>
</reference>
<dbReference type="GeneID" id="20351587"/>
<dbReference type="EMBL" id="GL385400">
    <property type="protein sequence ID" value="EJT71876.1"/>
    <property type="molecule type" value="Genomic_DNA"/>
</dbReference>
<keyword evidence="4" id="KW-1185">Reference proteome</keyword>
<dbReference type="HOGENOM" id="CLU_1441139_0_0_1"/>
<evidence type="ECO:0000313" key="3">
    <source>
        <dbReference type="EnsemblFungi" id="EJT71876"/>
    </source>
</evidence>
<dbReference type="AlphaFoldDB" id="J3PCA6"/>
<reference evidence="2" key="3">
    <citation type="submission" date="2010-09" db="EMBL/GenBank/DDBJ databases">
        <title>Annotation of Gaeumannomyces graminis var. tritici R3-111a-1.</title>
        <authorList>
            <consortium name="The Broad Institute Genome Sequencing Platform"/>
            <person name="Ma L.-J."/>
            <person name="Dead R."/>
            <person name="Young S.K."/>
            <person name="Zeng Q."/>
            <person name="Gargeya S."/>
            <person name="Fitzgerald M."/>
            <person name="Haas B."/>
            <person name="Abouelleil A."/>
            <person name="Alvarado L."/>
            <person name="Arachchi H.M."/>
            <person name="Berlin A."/>
            <person name="Brown A."/>
            <person name="Chapman S.B."/>
            <person name="Chen Z."/>
            <person name="Dunbar C."/>
            <person name="Freedman E."/>
            <person name="Gearin G."/>
            <person name="Gellesch M."/>
            <person name="Goldberg J."/>
            <person name="Griggs A."/>
            <person name="Gujja S."/>
            <person name="Heiman D."/>
            <person name="Howarth C."/>
            <person name="Larson L."/>
            <person name="Lui A."/>
            <person name="MacDonald P.J.P."/>
            <person name="Mehta T."/>
            <person name="Montmayeur A."/>
            <person name="Murphy C."/>
            <person name="Neiman D."/>
            <person name="Pearson M."/>
            <person name="Priest M."/>
            <person name="Roberts A."/>
            <person name="Saif S."/>
            <person name="Shea T."/>
            <person name="Shenoy N."/>
            <person name="Sisk P."/>
            <person name="Stolte C."/>
            <person name="Sykes S."/>
            <person name="Yandava C."/>
            <person name="Wortman J."/>
            <person name="Nusbaum C."/>
            <person name="Birren B."/>
        </authorList>
    </citation>
    <scope>NUCLEOTIDE SEQUENCE</scope>
    <source>
        <strain evidence="2">R3-111a-1</strain>
    </source>
</reference>
<dbReference type="VEuPathDB" id="FungiDB:GGTG_11129"/>
<proteinExistence type="predicted"/>
<evidence type="ECO:0000313" key="4">
    <source>
        <dbReference type="Proteomes" id="UP000006039"/>
    </source>
</evidence>
<protein>
    <submittedName>
        <fullName evidence="2 3">Uncharacterized protein</fullName>
    </submittedName>
</protein>
<evidence type="ECO:0000256" key="1">
    <source>
        <dbReference type="SAM" id="MobiDB-lite"/>
    </source>
</evidence>
<dbReference type="RefSeq" id="XP_009227273.1">
    <property type="nucleotide sequence ID" value="XM_009229009.1"/>
</dbReference>
<reference evidence="3" key="5">
    <citation type="submission" date="2018-04" db="UniProtKB">
        <authorList>
            <consortium name="EnsemblFungi"/>
        </authorList>
    </citation>
    <scope>IDENTIFICATION</scope>
    <source>
        <strain evidence="3">R3-111a-1</strain>
    </source>
</reference>
<reference evidence="4" key="1">
    <citation type="submission" date="2010-07" db="EMBL/GenBank/DDBJ databases">
        <title>The genome sequence of Gaeumannomyces graminis var. tritici strain R3-111a-1.</title>
        <authorList>
            <consortium name="The Broad Institute Genome Sequencing Platform"/>
            <person name="Ma L.-J."/>
            <person name="Dead R."/>
            <person name="Young S."/>
            <person name="Zeng Q."/>
            <person name="Koehrsen M."/>
            <person name="Alvarado L."/>
            <person name="Berlin A."/>
            <person name="Chapman S.B."/>
            <person name="Chen Z."/>
            <person name="Freedman E."/>
            <person name="Gellesch M."/>
            <person name="Goldberg J."/>
            <person name="Griggs A."/>
            <person name="Gujja S."/>
            <person name="Heilman E.R."/>
            <person name="Heiman D."/>
            <person name="Hepburn T."/>
            <person name="Howarth C."/>
            <person name="Jen D."/>
            <person name="Larson L."/>
            <person name="Mehta T."/>
            <person name="Neiman D."/>
            <person name="Pearson M."/>
            <person name="Roberts A."/>
            <person name="Saif S."/>
            <person name="Shea T."/>
            <person name="Shenoy N."/>
            <person name="Sisk P."/>
            <person name="Stolte C."/>
            <person name="Sykes S."/>
            <person name="Walk T."/>
            <person name="White J."/>
            <person name="Yandava C."/>
            <person name="Haas B."/>
            <person name="Nusbaum C."/>
            <person name="Birren B."/>
        </authorList>
    </citation>
    <scope>NUCLEOTIDE SEQUENCE [LARGE SCALE GENOMIC DNA]</scope>
    <source>
        <strain evidence="4">R3-111a-1</strain>
    </source>
</reference>